<evidence type="ECO:0000259" key="5">
    <source>
        <dbReference type="Pfam" id="PF03470"/>
    </source>
</evidence>
<feature type="domain" description="Zinc finger-XS" evidence="5">
    <location>
        <begin position="28"/>
        <end position="71"/>
    </location>
</feature>
<dbReference type="InterPro" id="IPR005381">
    <property type="entry name" value="Znf-XS_domain"/>
</dbReference>
<dbReference type="CDD" id="cd12266">
    <property type="entry name" value="RRM_like_XS"/>
    <property type="match status" value="1"/>
</dbReference>
<dbReference type="InterPro" id="IPR045177">
    <property type="entry name" value="FDM1-5/IDN2"/>
</dbReference>
<dbReference type="OrthoDB" id="1892195at2759"/>
<dbReference type="Proteomes" id="UP000239757">
    <property type="component" value="Unassembled WGS sequence"/>
</dbReference>
<evidence type="ECO:0000259" key="3">
    <source>
        <dbReference type="Pfam" id="PF03468"/>
    </source>
</evidence>
<dbReference type="Pfam" id="PF03469">
    <property type="entry name" value="XH"/>
    <property type="match status" value="1"/>
</dbReference>
<dbReference type="EMBL" id="KZ663608">
    <property type="protein sequence ID" value="PPS11326.1"/>
    <property type="molecule type" value="Genomic_DNA"/>
</dbReference>
<dbReference type="PANTHER" id="PTHR21596">
    <property type="entry name" value="RIBONUCLEASE P SUBUNIT P38"/>
    <property type="match status" value="1"/>
</dbReference>
<reference evidence="6 7" key="1">
    <citation type="submission" date="2015-01" db="EMBL/GenBank/DDBJ databases">
        <title>Genome of allotetraploid Gossypium barbadense reveals genomic plasticity and fiber elongation in cotton evolution.</title>
        <authorList>
            <person name="Chen X."/>
            <person name="Liu X."/>
            <person name="Zhao B."/>
            <person name="Zheng H."/>
            <person name="Hu Y."/>
            <person name="Lu G."/>
            <person name="Yang C."/>
            <person name="Chen J."/>
            <person name="Shan C."/>
            <person name="Zhang L."/>
            <person name="Zhou Y."/>
            <person name="Wang L."/>
            <person name="Guo W."/>
            <person name="Bai Y."/>
            <person name="Ruan J."/>
            <person name="Shangguan X."/>
            <person name="Mao Y."/>
            <person name="Jiang J."/>
            <person name="Zhu Y."/>
            <person name="Lei J."/>
            <person name="Kang H."/>
            <person name="Chen S."/>
            <person name="He X."/>
            <person name="Wang R."/>
            <person name="Wang Y."/>
            <person name="Chen J."/>
            <person name="Wang L."/>
            <person name="Yu S."/>
            <person name="Wang B."/>
            <person name="Wei J."/>
            <person name="Song S."/>
            <person name="Lu X."/>
            <person name="Gao Z."/>
            <person name="Gu W."/>
            <person name="Deng X."/>
            <person name="Ma D."/>
            <person name="Wang S."/>
            <person name="Liang W."/>
            <person name="Fang L."/>
            <person name="Cai C."/>
            <person name="Zhu X."/>
            <person name="Zhou B."/>
            <person name="Zhang Y."/>
            <person name="Chen Z."/>
            <person name="Xu S."/>
            <person name="Zhu R."/>
            <person name="Wang S."/>
            <person name="Zhang T."/>
            <person name="Zhao G."/>
        </authorList>
    </citation>
    <scope>NUCLEOTIDE SEQUENCE [LARGE SCALE GENOMIC DNA]</scope>
    <source>
        <strain evidence="7">cv. Xinhai21</strain>
        <tissue evidence="6">Leaf</tissue>
    </source>
</reference>
<proteinExistence type="predicted"/>
<evidence type="ECO:0008006" key="8">
    <source>
        <dbReference type="Google" id="ProtNLM"/>
    </source>
</evidence>
<keyword evidence="2" id="KW-0943">RNA-mediated gene silencing</keyword>
<dbReference type="PANTHER" id="PTHR21596:SF65">
    <property type="entry name" value="PROTEIN INVOLVED IN DE NOVO 2-RELATED"/>
    <property type="match status" value="1"/>
</dbReference>
<protein>
    <recommendedName>
        <fullName evidence="8">XS domain-containing protein</fullName>
    </recommendedName>
</protein>
<feature type="domain" description="Factor of DNA methylation 1-5/IDN2" evidence="4">
    <location>
        <begin position="284"/>
        <end position="401"/>
    </location>
</feature>
<dbReference type="Pfam" id="PF03470">
    <property type="entry name" value="zf-XS"/>
    <property type="match status" value="1"/>
</dbReference>
<evidence type="ECO:0000313" key="7">
    <source>
        <dbReference type="Proteomes" id="UP000239757"/>
    </source>
</evidence>
<dbReference type="Pfam" id="PF03468">
    <property type="entry name" value="XS"/>
    <property type="match status" value="1"/>
</dbReference>
<organism evidence="6 7">
    <name type="scientific">Gossypium barbadense</name>
    <name type="common">Sea Island cotton</name>
    <name type="synonym">Hibiscus barbadensis</name>
    <dbReference type="NCBI Taxonomy" id="3634"/>
    <lineage>
        <taxon>Eukaryota</taxon>
        <taxon>Viridiplantae</taxon>
        <taxon>Streptophyta</taxon>
        <taxon>Embryophyta</taxon>
        <taxon>Tracheophyta</taxon>
        <taxon>Spermatophyta</taxon>
        <taxon>Magnoliopsida</taxon>
        <taxon>eudicotyledons</taxon>
        <taxon>Gunneridae</taxon>
        <taxon>Pentapetalae</taxon>
        <taxon>rosids</taxon>
        <taxon>malvids</taxon>
        <taxon>Malvales</taxon>
        <taxon>Malvaceae</taxon>
        <taxon>Malvoideae</taxon>
        <taxon>Gossypium</taxon>
    </lineage>
</organism>
<keyword evidence="1" id="KW-0175">Coiled coil</keyword>
<sequence length="406" mass="46639">MGKYEDRCYETLKKGRCIVKVSDKTYICPYCPPKKKQYYRYEDLLQHASGVGDSSSAKRRPIVKASHRALAKYLKKNHVPLVSSSKLSAQEDTPSGHDDDEKIVWPWTGIVVNIPIRKSENGQSVGKSGSKLKDELIRRGFNPITVHPLRNYHGHSGTAVVEFQKDWQGLHHALSFENAYKADHHGKKDWSANTEVKYGLYAWVARADDYKSSSIIGEHLCQTRDLKTIPKLMEEEARKQDRLVSYLTNITGTKNKIDLYTAVQKCPCFNGLKEISSCANIGVKRMGELDNKPFLEAMKRRYNEELAEERAVELCSLWEEYLKDPNWHPFKRIKLEGEEYQEVIDDEDEKLKDLKDEMGNEVYKSVTSVINEINEYNPSGRYATSELWNYGEGRRASLQEGKRGMT</sequence>
<dbReference type="InterPro" id="IPR005379">
    <property type="entry name" value="FDM1-5/IDN2_XH"/>
</dbReference>
<name>A0A2P5Y6X5_GOSBA</name>
<dbReference type="InterPro" id="IPR038588">
    <property type="entry name" value="XS_domain_sf"/>
</dbReference>
<dbReference type="GO" id="GO:0080188">
    <property type="term" value="P:gene silencing by siRNA-directed DNA methylation"/>
    <property type="evidence" value="ECO:0007669"/>
    <property type="project" value="InterPro"/>
</dbReference>
<dbReference type="Gene3D" id="3.30.70.2890">
    <property type="entry name" value="XS domain"/>
    <property type="match status" value="1"/>
</dbReference>
<feature type="domain" description="XS" evidence="3">
    <location>
        <begin position="100"/>
        <end position="212"/>
    </location>
</feature>
<dbReference type="AlphaFoldDB" id="A0A2P5Y6X5"/>
<gene>
    <name evidence="6" type="ORF">GOBAR_AA09317</name>
</gene>
<evidence type="ECO:0000259" key="4">
    <source>
        <dbReference type="Pfam" id="PF03469"/>
    </source>
</evidence>
<dbReference type="InterPro" id="IPR005380">
    <property type="entry name" value="XS_domain"/>
</dbReference>
<accession>A0A2P5Y6X5</accession>
<evidence type="ECO:0000256" key="1">
    <source>
        <dbReference type="ARBA" id="ARBA00023054"/>
    </source>
</evidence>
<evidence type="ECO:0000313" key="6">
    <source>
        <dbReference type="EMBL" id="PPS11326.1"/>
    </source>
</evidence>
<evidence type="ECO:0000256" key="2">
    <source>
        <dbReference type="ARBA" id="ARBA00023158"/>
    </source>
</evidence>